<evidence type="ECO:0000313" key="2">
    <source>
        <dbReference type="EMBL" id="VFK70322.1"/>
    </source>
</evidence>
<dbReference type="InterPro" id="IPR032877">
    <property type="entry name" value="Transposase_HTH"/>
</dbReference>
<dbReference type="PANTHER" id="PTHR33498">
    <property type="entry name" value="TRANSPOSASE FOR INSERTION SEQUENCE ELEMENT IS1557"/>
    <property type="match status" value="1"/>
</dbReference>
<accession>A0A451AWB7</accession>
<dbReference type="AlphaFoldDB" id="A0A451AWB7"/>
<protein>
    <submittedName>
        <fullName evidence="2">Zinc-finger of transposase IS204/IS1001/IS1096/IS1165</fullName>
    </submittedName>
</protein>
<gene>
    <name evidence="2" type="ORF">BECKTUN1418E_GA0071001_12554</name>
</gene>
<organism evidence="2">
    <name type="scientific">Candidatus Kentrum sp. TUN</name>
    <dbReference type="NCBI Taxonomy" id="2126343"/>
    <lineage>
        <taxon>Bacteria</taxon>
        <taxon>Pseudomonadati</taxon>
        <taxon>Pseudomonadota</taxon>
        <taxon>Gammaproteobacteria</taxon>
        <taxon>Candidatus Kentrum</taxon>
    </lineage>
</organism>
<dbReference type="PANTHER" id="PTHR33498:SF1">
    <property type="entry name" value="TRANSPOSASE FOR INSERTION SEQUENCE ELEMENT IS1557"/>
    <property type="match status" value="1"/>
</dbReference>
<keyword evidence="2" id="KW-0479">Metal-binding</keyword>
<name>A0A451AWB7_9GAMM</name>
<sequence>MSTSLLYHTWGIRGYTYIHTRYERGKTIFRIEQDAATLRSSCCGSEKIIKRGVIKRTFKATPVGNRTVLIEVLVQRVQCSECASIRQVDIPFASPGRSYTKRFERYALGLSRHMTIQAVANHLGVGWDMIKDIQARYLQHCFDKPKLCNLKRIAIDEIYLGGRSGYLTIVMDLDSGAVVEVAQGKDA</sequence>
<dbReference type="EMBL" id="CAADFV010000255">
    <property type="protein sequence ID" value="VFK70322.1"/>
    <property type="molecule type" value="Genomic_DNA"/>
</dbReference>
<evidence type="ECO:0000259" key="1">
    <source>
        <dbReference type="Pfam" id="PF13542"/>
    </source>
</evidence>
<reference evidence="2" key="1">
    <citation type="submission" date="2019-02" db="EMBL/GenBank/DDBJ databases">
        <authorList>
            <person name="Gruber-Vodicka R. H."/>
            <person name="Seah K. B. B."/>
        </authorList>
    </citation>
    <scope>NUCLEOTIDE SEQUENCE</scope>
    <source>
        <strain evidence="2">BECK_BY2</strain>
    </source>
</reference>
<dbReference type="InterPro" id="IPR047951">
    <property type="entry name" value="Transpos_ISL3"/>
</dbReference>
<proteinExistence type="predicted"/>
<keyword evidence="2" id="KW-0863">Zinc-finger</keyword>
<feature type="domain" description="Transposase IS204/IS1001/IS1096/IS1165 helix-turn-helix" evidence="1">
    <location>
        <begin position="89"/>
        <end position="137"/>
    </location>
</feature>
<dbReference type="Pfam" id="PF13542">
    <property type="entry name" value="HTH_Tnp_ISL3"/>
    <property type="match status" value="1"/>
</dbReference>
<dbReference type="GO" id="GO:0008270">
    <property type="term" value="F:zinc ion binding"/>
    <property type="evidence" value="ECO:0007669"/>
    <property type="project" value="UniProtKB-KW"/>
</dbReference>
<keyword evidence="2" id="KW-0862">Zinc</keyword>